<sequence>MRRVVTTHVRRLRHWVLVGRTVRHTFDVDGTALNAIRVNLIRRRRRAR</sequence>
<dbReference type="Proteomes" id="UP000008394">
    <property type="component" value="Chromosome"/>
</dbReference>
<evidence type="ECO:0000313" key="2">
    <source>
        <dbReference type="Proteomes" id="UP000008394"/>
    </source>
</evidence>
<gene>
    <name evidence="1" type="ORF">BALAC2494_01700</name>
</gene>
<organism evidence="1 2">
    <name type="scientific">Bifidobacterium animalis subsp. lactis CNCM I-2494</name>
    <dbReference type="NCBI Taxonomy" id="1042403"/>
    <lineage>
        <taxon>Bacteria</taxon>
        <taxon>Bacillati</taxon>
        <taxon>Actinomycetota</taxon>
        <taxon>Actinomycetes</taxon>
        <taxon>Bifidobacteriales</taxon>
        <taxon>Bifidobacteriaceae</taxon>
        <taxon>Bifidobacterium</taxon>
    </lineage>
</organism>
<proteinExistence type="predicted"/>
<protein>
    <submittedName>
        <fullName evidence="1">Uncharacterized protein</fullName>
    </submittedName>
</protein>
<reference evidence="1 2" key="1">
    <citation type="journal article" date="2011" name="J. Bacteriol.">
        <title>Genome Sequence of the Probiotic Strain Bifidobacterium animalis subsp. lactis CNCM I-2494.</title>
        <authorList>
            <person name="Chervaux C."/>
            <person name="Grimaldi C."/>
            <person name="Bolotin A."/>
            <person name="Quinquis B."/>
            <person name="Legrain-Raspaud S."/>
            <person name="van Hylckama Vlieg J.E."/>
            <person name="Denariaz G."/>
            <person name="Smokvina T."/>
        </authorList>
    </citation>
    <scope>NUCLEOTIDE SEQUENCE [LARGE SCALE GENOMIC DNA]</scope>
    <source>
        <strain evidence="1 2">CNCM I-2494</strain>
    </source>
</reference>
<dbReference type="KEGG" id="bnm:BALAC2494_01700"/>
<dbReference type="EMBL" id="CP002915">
    <property type="protein sequence ID" value="AEK30148.1"/>
    <property type="molecule type" value="Genomic_DNA"/>
</dbReference>
<dbReference type="AlphaFoldDB" id="A0A806FQH2"/>
<name>A0A806FQH2_BIFAN</name>
<accession>A0A806FQH2</accession>
<evidence type="ECO:0000313" key="1">
    <source>
        <dbReference type="EMBL" id="AEK30148.1"/>
    </source>
</evidence>